<evidence type="ECO:0000256" key="6">
    <source>
        <dbReference type="SAM" id="Phobius"/>
    </source>
</evidence>
<keyword evidence="3 6" id="KW-0812">Transmembrane</keyword>
<feature type="transmembrane region" description="Helical" evidence="6">
    <location>
        <begin position="471"/>
        <end position="491"/>
    </location>
</feature>
<dbReference type="EMBL" id="FRAS01000001">
    <property type="protein sequence ID" value="SHJ99537.1"/>
    <property type="molecule type" value="Genomic_DNA"/>
</dbReference>
<feature type="transmembrane region" description="Helical" evidence="6">
    <location>
        <begin position="83"/>
        <end position="101"/>
    </location>
</feature>
<dbReference type="PANTHER" id="PTHR30250">
    <property type="entry name" value="PST FAMILY PREDICTED COLANIC ACID TRANSPORTER"/>
    <property type="match status" value="1"/>
</dbReference>
<feature type="transmembrane region" description="Helical" evidence="6">
    <location>
        <begin position="388"/>
        <end position="411"/>
    </location>
</feature>
<feature type="transmembrane region" description="Helical" evidence="6">
    <location>
        <begin position="12"/>
        <end position="29"/>
    </location>
</feature>
<accession>A0A1M6NUY5</accession>
<feature type="transmembrane region" description="Helical" evidence="6">
    <location>
        <begin position="417"/>
        <end position="435"/>
    </location>
</feature>
<evidence type="ECO:0000256" key="4">
    <source>
        <dbReference type="ARBA" id="ARBA00022989"/>
    </source>
</evidence>
<protein>
    <submittedName>
        <fullName evidence="7">Membrane protein involved in the export of O-antigen and teichoic acid</fullName>
    </submittedName>
</protein>
<sequence>MSVAKKLASQTAVYGISSIVGRVLTYLLVPVYTARFAAAEYGIVTGLYAYVSFLNVVFTYGLETTFFRFANRPGTDRQLLYDRVLSLLLVSSVVLSGLLAWQAGPLLELLGLPPGHERYAVWLALILGLDAVAAIPFARLRLENKARKFAGIRMANILLNVGLNLFFIVLCPDVLAGKYLSSLQPLAARLYDPSIGVGYVFLANLAASAFTLLLLGRELAAFRFGLSLEPLRPLLTYAYPIMLMGLAGMVNETLDRILLPTWLPDNFYPGKSSLTAVGIYGACYKLSIFMSLVIQAFRYAAEPFFFAQSTEKNSPATFAMVLKWFTICCAVIFVGVSLNLELLAELFLKRAEYREGIAVVPVLLLANLFLGVYWNLSVWFKLTDKTYYGTYIGAAGAVVTIALNILLIPVLGYMGSALATLVCYFLMAAICWWLGERHFPVPYPVGRLLLWLLVAAGIVALGWFVAPENYWVRHAWHLGLCAAFVGLLVLVEKPQRVLARR</sequence>
<dbReference type="RefSeq" id="WP_073280671.1">
    <property type="nucleotide sequence ID" value="NZ_FRAS01000001.1"/>
</dbReference>
<evidence type="ECO:0000313" key="7">
    <source>
        <dbReference type="EMBL" id="SHJ99537.1"/>
    </source>
</evidence>
<dbReference type="OrthoDB" id="9814608at2"/>
<evidence type="ECO:0000256" key="2">
    <source>
        <dbReference type="ARBA" id="ARBA00022475"/>
    </source>
</evidence>
<keyword evidence="4 6" id="KW-1133">Transmembrane helix</keyword>
<feature type="transmembrane region" description="Helical" evidence="6">
    <location>
        <begin position="121"/>
        <end position="142"/>
    </location>
</feature>
<keyword evidence="5 6" id="KW-0472">Membrane</keyword>
<feature type="transmembrane region" description="Helical" evidence="6">
    <location>
        <begin position="195"/>
        <end position="215"/>
    </location>
</feature>
<keyword evidence="8" id="KW-1185">Reference proteome</keyword>
<evidence type="ECO:0000256" key="3">
    <source>
        <dbReference type="ARBA" id="ARBA00022692"/>
    </source>
</evidence>
<feature type="transmembrane region" description="Helical" evidence="6">
    <location>
        <begin position="274"/>
        <end position="297"/>
    </location>
</feature>
<organism evidence="7 8">
    <name type="scientific">Hymenobacter psychrotolerans DSM 18569</name>
    <dbReference type="NCBI Taxonomy" id="1121959"/>
    <lineage>
        <taxon>Bacteria</taxon>
        <taxon>Pseudomonadati</taxon>
        <taxon>Bacteroidota</taxon>
        <taxon>Cytophagia</taxon>
        <taxon>Cytophagales</taxon>
        <taxon>Hymenobacteraceae</taxon>
        <taxon>Hymenobacter</taxon>
    </lineage>
</organism>
<dbReference type="GO" id="GO:0005886">
    <property type="term" value="C:plasma membrane"/>
    <property type="evidence" value="ECO:0007669"/>
    <property type="project" value="UniProtKB-SubCell"/>
</dbReference>
<feature type="transmembrane region" description="Helical" evidence="6">
    <location>
        <begin position="356"/>
        <end position="376"/>
    </location>
</feature>
<dbReference type="InterPro" id="IPR050833">
    <property type="entry name" value="Poly_Biosynth_Transport"/>
</dbReference>
<feature type="transmembrane region" description="Helical" evidence="6">
    <location>
        <begin position="41"/>
        <end position="62"/>
    </location>
</feature>
<keyword evidence="2" id="KW-1003">Cell membrane</keyword>
<dbReference type="AlphaFoldDB" id="A0A1M6NUY5"/>
<feature type="transmembrane region" description="Helical" evidence="6">
    <location>
        <begin position="318"/>
        <end position="336"/>
    </location>
</feature>
<feature type="transmembrane region" description="Helical" evidence="6">
    <location>
        <begin position="236"/>
        <end position="254"/>
    </location>
</feature>
<dbReference type="PANTHER" id="PTHR30250:SF11">
    <property type="entry name" value="O-ANTIGEN TRANSPORTER-RELATED"/>
    <property type="match status" value="1"/>
</dbReference>
<name>A0A1M6NUY5_9BACT</name>
<dbReference type="STRING" id="1121959.SAMN02746009_00026"/>
<evidence type="ECO:0000256" key="5">
    <source>
        <dbReference type="ARBA" id="ARBA00023136"/>
    </source>
</evidence>
<evidence type="ECO:0000313" key="8">
    <source>
        <dbReference type="Proteomes" id="UP000183947"/>
    </source>
</evidence>
<dbReference type="Proteomes" id="UP000183947">
    <property type="component" value="Unassembled WGS sequence"/>
</dbReference>
<feature type="transmembrane region" description="Helical" evidence="6">
    <location>
        <begin position="154"/>
        <end position="175"/>
    </location>
</feature>
<comment type="subcellular location">
    <subcellularLocation>
        <location evidence="1">Cell membrane</location>
        <topology evidence="1">Multi-pass membrane protein</topology>
    </subcellularLocation>
</comment>
<proteinExistence type="predicted"/>
<gene>
    <name evidence="7" type="ORF">SAMN02746009_00026</name>
</gene>
<evidence type="ECO:0000256" key="1">
    <source>
        <dbReference type="ARBA" id="ARBA00004651"/>
    </source>
</evidence>
<reference evidence="8" key="1">
    <citation type="submission" date="2016-11" db="EMBL/GenBank/DDBJ databases">
        <authorList>
            <person name="Varghese N."/>
            <person name="Submissions S."/>
        </authorList>
    </citation>
    <scope>NUCLEOTIDE SEQUENCE [LARGE SCALE GENOMIC DNA]</scope>
    <source>
        <strain evidence="8">DSM 18569</strain>
    </source>
</reference>
<feature type="transmembrane region" description="Helical" evidence="6">
    <location>
        <begin position="447"/>
        <end position="465"/>
    </location>
</feature>